<reference evidence="2" key="1">
    <citation type="submission" date="2023-10" db="EMBL/GenBank/DDBJ databases">
        <authorList>
            <person name="Chen Y."/>
            <person name="Shah S."/>
            <person name="Dougan E. K."/>
            <person name="Thang M."/>
            <person name="Chan C."/>
        </authorList>
    </citation>
    <scope>NUCLEOTIDE SEQUENCE [LARGE SCALE GENOMIC DNA]</scope>
</reference>
<gene>
    <name evidence="2" type="ORF">PCOR1329_LOCUS69899</name>
</gene>
<keyword evidence="3" id="KW-1185">Reference proteome</keyword>
<evidence type="ECO:0000256" key="1">
    <source>
        <dbReference type="SAM" id="MobiDB-lite"/>
    </source>
</evidence>
<protein>
    <submittedName>
        <fullName evidence="2">Uncharacterized protein</fullName>
    </submittedName>
</protein>
<dbReference type="EMBL" id="CAUYUJ010019195">
    <property type="protein sequence ID" value="CAK0889343.1"/>
    <property type="molecule type" value="Genomic_DNA"/>
</dbReference>
<feature type="region of interest" description="Disordered" evidence="1">
    <location>
        <begin position="53"/>
        <end position="87"/>
    </location>
</feature>
<accession>A0ABN9WRH3</accession>
<comment type="caution">
    <text evidence="2">The sequence shown here is derived from an EMBL/GenBank/DDBJ whole genome shotgun (WGS) entry which is preliminary data.</text>
</comment>
<proteinExistence type="predicted"/>
<dbReference type="Proteomes" id="UP001189429">
    <property type="component" value="Unassembled WGS sequence"/>
</dbReference>
<evidence type="ECO:0000313" key="2">
    <source>
        <dbReference type="EMBL" id="CAK0889343.1"/>
    </source>
</evidence>
<organism evidence="2 3">
    <name type="scientific">Prorocentrum cordatum</name>
    <dbReference type="NCBI Taxonomy" id="2364126"/>
    <lineage>
        <taxon>Eukaryota</taxon>
        <taxon>Sar</taxon>
        <taxon>Alveolata</taxon>
        <taxon>Dinophyceae</taxon>
        <taxon>Prorocentrales</taxon>
        <taxon>Prorocentraceae</taxon>
        <taxon>Prorocentrum</taxon>
    </lineage>
</organism>
<feature type="region of interest" description="Disordered" evidence="1">
    <location>
        <begin position="1"/>
        <end position="32"/>
    </location>
</feature>
<name>A0ABN9WRH3_9DINO</name>
<sequence length="138" mass="15358">MPFTDHRAYLQRPLAITSPAQSSDAARAVQPDGELEDILEKQRNSTVCVATELQEKLDERGPATASELSKGAPMGERPPPYEQKAVDQPPDFSMMYYHLAFETYPDVYKEKFTHAAIEPTSTLLPCSFGEPPEKITSL</sequence>
<evidence type="ECO:0000313" key="3">
    <source>
        <dbReference type="Proteomes" id="UP001189429"/>
    </source>
</evidence>